<name>A0A0R2CQP9_9LACO</name>
<dbReference type="PATRIC" id="fig|1423802.4.peg.318"/>
<dbReference type="SUPFAM" id="SSF54611">
    <property type="entry name" value="SecB-like"/>
    <property type="match status" value="1"/>
</dbReference>
<gene>
    <name evidence="1" type="ORF">FC56_GL000310</name>
</gene>
<evidence type="ECO:0000313" key="2">
    <source>
        <dbReference type="Proteomes" id="UP000051256"/>
    </source>
</evidence>
<comment type="caution">
    <text evidence="1">The sequence shown here is derived from an EMBL/GenBank/DDBJ whole genome shotgun (WGS) entry which is preliminary data.</text>
</comment>
<dbReference type="STRING" id="1423802.FC56_GL000310"/>
<dbReference type="Proteomes" id="UP000051256">
    <property type="component" value="Unassembled WGS sequence"/>
</dbReference>
<dbReference type="InterPro" id="IPR035958">
    <property type="entry name" value="SecB-like_sf"/>
</dbReference>
<organism evidence="1 2">
    <name type="scientific">Lentilactobacillus senioris DSM 24302 = JCM 17472</name>
    <dbReference type="NCBI Taxonomy" id="1423802"/>
    <lineage>
        <taxon>Bacteria</taxon>
        <taxon>Bacillati</taxon>
        <taxon>Bacillota</taxon>
        <taxon>Bacilli</taxon>
        <taxon>Lactobacillales</taxon>
        <taxon>Lactobacillaceae</taxon>
        <taxon>Lentilactobacillus</taxon>
    </lineage>
</organism>
<keyword evidence="2" id="KW-1185">Reference proteome</keyword>
<dbReference type="EMBL" id="AYZR01000008">
    <property type="protein sequence ID" value="KRM93594.1"/>
    <property type="molecule type" value="Genomic_DNA"/>
</dbReference>
<protein>
    <recommendedName>
        <fullName evidence="3">Preprotein translocase subunit SecB</fullName>
    </recommendedName>
</protein>
<dbReference type="Gene3D" id="3.10.420.10">
    <property type="entry name" value="SecB-like"/>
    <property type="match status" value="1"/>
</dbReference>
<evidence type="ECO:0008006" key="3">
    <source>
        <dbReference type="Google" id="ProtNLM"/>
    </source>
</evidence>
<accession>A0A0R2CQP9</accession>
<dbReference type="AlphaFoldDB" id="A0A0R2CQP9"/>
<proteinExistence type="predicted"/>
<reference evidence="1 2" key="1">
    <citation type="journal article" date="2015" name="Genome Announc.">
        <title>Expanding the biotechnology potential of lactobacilli through comparative genomics of 213 strains and associated genera.</title>
        <authorList>
            <person name="Sun Z."/>
            <person name="Harris H.M."/>
            <person name="McCann A."/>
            <person name="Guo C."/>
            <person name="Argimon S."/>
            <person name="Zhang W."/>
            <person name="Yang X."/>
            <person name="Jeffery I.B."/>
            <person name="Cooney J.C."/>
            <person name="Kagawa T.F."/>
            <person name="Liu W."/>
            <person name="Song Y."/>
            <person name="Salvetti E."/>
            <person name="Wrobel A."/>
            <person name="Rasinkangas P."/>
            <person name="Parkhill J."/>
            <person name="Rea M.C."/>
            <person name="O'Sullivan O."/>
            <person name="Ritari J."/>
            <person name="Douillard F.P."/>
            <person name="Paul Ross R."/>
            <person name="Yang R."/>
            <person name="Briner A.E."/>
            <person name="Felis G.E."/>
            <person name="de Vos W.M."/>
            <person name="Barrangou R."/>
            <person name="Klaenhammer T.R."/>
            <person name="Caufield P.W."/>
            <person name="Cui Y."/>
            <person name="Zhang H."/>
            <person name="O'Toole P.W."/>
        </authorList>
    </citation>
    <scope>NUCLEOTIDE SEQUENCE [LARGE SCALE GENOMIC DNA]</scope>
    <source>
        <strain evidence="1 2">DSM 24302</strain>
    </source>
</reference>
<evidence type="ECO:0000313" key="1">
    <source>
        <dbReference type="EMBL" id="KRM93594.1"/>
    </source>
</evidence>
<sequence length="91" mass="10243">MDFENRISQIKITVNFANEKNLQIGLLTFLGQFKIGDAVTDEEEARKYLLTNGTAIMFPYVRSLVSMITALDKGDVTVLPTFNFSSGFQEE</sequence>